<feature type="region of interest" description="Disordered" evidence="1">
    <location>
        <begin position="379"/>
        <end position="400"/>
    </location>
</feature>
<keyword evidence="3" id="KW-0732">Signal</keyword>
<evidence type="ECO:0000256" key="3">
    <source>
        <dbReference type="SAM" id="SignalP"/>
    </source>
</evidence>
<dbReference type="OrthoDB" id="3245657at2759"/>
<organism evidence="4 5">
    <name type="scientific">Trametes pubescens</name>
    <name type="common">White-rot fungus</name>
    <dbReference type="NCBI Taxonomy" id="154538"/>
    <lineage>
        <taxon>Eukaryota</taxon>
        <taxon>Fungi</taxon>
        <taxon>Dikarya</taxon>
        <taxon>Basidiomycota</taxon>
        <taxon>Agaricomycotina</taxon>
        <taxon>Agaricomycetes</taxon>
        <taxon>Polyporales</taxon>
        <taxon>Polyporaceae</taxon>
        <taxon>Trametes</taxon>
    </lineage>
</organism>
<feature type="compositionally biased region" description="Pro residues" evidence="1">
    <location>
        <begin position="479"/>
        <end position="490"/>
    </location>
</feature>
<keyword evidence="2" id="KW-0812">Transmembrane</keyword>
<feature type="signal peptide" evidence="3">
    <location>
        <begin position="1"/>
        <end position="29"/>
    </location>
</feature>
<feature type="region of interest" description="Disordered" evidence="1">
    <location>
        <begin position="276"/>
        <end position="296"/>
    </location>
</feature>
<feature type="region of interest" description="Disordered" evidence="1">
    <location>
        <begin position="198"/>
        <end position="234"/>
    </location>
</feature>
<feature type="transmembrane region" description="Helical" evidence="2">
    <location>
        <begin position="243"/>
        <end position="268"/>
    </location>
</feature>
<dbReference type="EMBL" id="MNAD01000421">
    <property type="protein sequence ID" value="OJT13238.1"/>
    <property type="molecule type" value="Genomic_DNA"/>
</dbReference>
<feature type="chain" id="PRO_5012228467" evidence="3">
    <location>
        <begin position="30"/>
        <end position="664"/>
    </location>
</feature>
<evidence type="ECO:0000313" key="5">
    <source>
        <dbReference type="Proteomes" id="UP000184267"/>
    </source>
</evidence>
<protein>
    <submittedName>
        <fullName evidence="4">Uncharacterized protein</fullName>
    </submittedName>
</protein>
<dbReference type="OMA" id="GWAEGTW"/>
<evidence type="ECO:0000256" key="2">
    <source>
        <dbReference type="SAM" id="Phobius"/>
    </source>
</evidence>
<dbReference type="AlphaFoldDB" id="A0A1M2W064"/>
<feature type="region of interest" description="Disordered" evidence="1">
    <location>
        <begin position="450"/>
        <end position="664"/>
    </location>
</feature>
<dbReference type="Gene3D" id="2.60.120.260">
    <property type="entry name" value="Galactose-binding domain-like"/>
    <property type="match status" value="1"/>
</dbReference>
<feature type="region of interest" description="Disordered" evidence="1">
    <location>
        <begin position="308"/>
        <end position="366"/>
    </location>
</feature>
<feature type="compositionally biased region" description="Low complexity" evidence="1">
    <location>
        <begin position="616"/>
        <end position="635"/>
    </location>
</feature>
<feature type="compositionally biased region" description="Polar residues" evidence="1">
    <location>
        <begin position="461"/>
        <end position="470"/>
    </location>
</feature>
<dbReference type="STRING" id="154538.A0A1M2W064"/>
<dbReference type="Proteomes" id="UP000184267">
    <property type="component" value="Unassembled WGS sequence"/>
</dbReference>
<comment type="caution">
    <text evidence="4">The sequence shown here is derived from an EMBL/GenBank/DDBJ whole genome shotgun (WGS) entry which is preliminary data.</text>
</comment>
<evidence type="ECO:0000313" key="4">
    <source>
        <dbReference type="EMBL" id="OJT13238.1"/>
    </source>
</evidence>
<feature type="compositionally biased region" description="Low complexity" evidence="1">
    <location>
        <begin position="210"/>
        <end position="227"/>
    </location>
</feature>
<accession>A0A1M2W064</accession>
<proteinExistence type="predicted"/>
<keyword evidence="2" id="KW-0472">Membrane</keyword>
<name>A0A1M2W064_TRAPU</name>
<sequence>MRPRADAPLLLPLLCAIAASPFARISASAALVNVTIDDTFGDESNGNQITYEPSTLWNVGQNCTGCTAHPDPALALKGTWHDSTYNDTQSNDPSVQNSTAAAQFEGTAVYVFCITTRSNVSPDGNSDMSFFIDGELVGEFIQPPNGSTAYEYNVPVYVNKSLPAGSHTIAIVNGQPGANKSLVLLDYIVYSHEVADAASSPSATPPPSSPQSVAASAPSSSTTQRPSLAANTGSVNSSQKRTIIIAVATVCGVLGLAAIISVVSWCCIRRRRNNYTPPSERDFIPRSPSHIEVNPATSGWAEGTWVEGQEDHPHSAASPTARSRGMLAPGPRKMSGRRKREAPNSHATSSTDPSSAPSTPARSPIVPPAILSAIPTFRTFSPSRADPPGSPASSSWGTPASMAPPDSATYLIAPYISPSTSNVTLHRAYHDGGSSTTLSSHNAHPFAKAHAVEAAPVARSRSGTTRSATGPSSSHPHPHPNPNPNPPPIPSAFTSHARHGGYPAEKGRRAGGSLDSSMTSPTTPPSAPYTLDTDESFLPSPSPADPSPLSSMQAMQSRAPERQPSQRQPPHPALQPSASQRRRRVDPVDPSMQPSRDTARADTRPLRVRGAGAHAQTQSDSSTTRSRPTGTTTFFQRDRRRRHGTVDVPVDAADSRPPSYRESG</sequence>
<reference evidence="4 5" key="1">
    <citation type="submission" date="2016-10" db="EMBL/GenBank/DDBJ databases">
        <title>Genome sequence of the basidiomycete white-rot fungus Trametes pubescens.</title>
        <authorList>
            <person name="Makela M.R."/>
            <person name="Granchi Z."/>
            <person name="Peng M."/>
            <person name="De Vries R.P."/>
            <person name="Grigoriev I."/>
            <person name="Riley R."/>
            <person name="Hilden K."/>
        </authorList>
    </citation>
    <scope>NUCLEOTIDE SEQUENCE [LARGE SCALE GENOMIC DNA]</scope>
    <source>
        <strain evidence="4 5">FBCC735</strain>
    </source>
</reference>
<keyword evidence="5" id="KW-1185">Reference proteome</keyword>
<evidence type="ECO:0000256" key="1">
    <source>
        <dbReference type="SAM" id="MobiDB-lite"/>
    </source>
</evidence>
<keyword evidence="2" id="KW-1133">Transmembrane helix</keyword>
<gene>
    <name evidence="4" type="ORF">TRAPUB_10257</name>
</gene>
<feature type="compositionally biased region" description="Low complexity" evidence="1">
    <location>
        <begin position="345"/>
        <end position="364"/>
    </location>
</feature>